<dbReference type="Proteomes" id="UP000030665">
    <property type="component" value="Unassembled WGS sequence"/>
</dbReference>
<name>A0A077Z276_TRITR</name>
<dbReference type="AlphaFoldDB" id="A0A077Z276"/>
<evidence type="ECO:0000313" key="2">
    <source>
        <dbReference type="Proteomes" id="UP000030665"/>
    </source>
</evidence>
<dbReference type="EMBL" id="HG805830">
    <property type="protein sequence ID" value="CDW52725.1"/>
    <property type="molecule type" value="Genomic_DNA"/>
</dbReference>
<keyword evidence="2" id="KW-1185">Reference proteome</keyword>
<reference evidence="1" key="1">
    <citation type="submission" date="2014-01" db="EMBL/GenBank/DDBJ databases">
        <authorList>
            <person name="Aslett M."/>
        </authorList>
    </citation>
    <scope>NUCLEOTIDE SEQUENCE</scope>
</reference>
<dbReference type="Gene3D" id="3.90.1150.10">
    <property type="entry name" value="Aspartate Aminotransferase, domain 1"/>
    <property type="match status" value="1"/>
</dbReference>
<evidence type="ECO:0000313" key="1">
    <source>
        <dbReference type="EMBL" id="CDW52725.1"/>
    </source>
</evidence>
<reference evidence="1" key="2">
    <citation type="submission" date="2014-03" db="EMBL/GenBank/DDBJ databases">
        <title>The whipworm genome and dual-species transcriptomics of an intimate host-pathogen interaction.</title>
        <authorList>
            <person name="Foth B.J."/>
            <person name="Tsai I.J."/>
            <person name="Reid A.J."/>
            <person name="Bancroft A.J."/>
            <person name="Nichol S."/>
            <person name="Tracey A."/>
            <person name="Holroyd N."/>
            <person name="Cotton J.A."/>
            <person name="Stanley E.J."/>
            <person name="Zarowiecki M."/>
            <person name="Liu J.Z."/>
            <person name="Huckvale T."/>
            <person name="Cooper P.J."/>
            <person name="Grencis R.K."/>
            <person name="Berriman M."/>
        </authorList>
    </citation>
    <scope>NUCLEOTIDE SEQUENCE [LARGE SCALE GENOMIC DNA]</scope>
</reference>
<protein>
    <submittedName>
        <fullName evidence="1">Nonribosomal peptide synthase SidD</fullName>
    </submittedName>
</protein>
<proteinExistence type="predicted"/>
<dbReference type="OrthoDB" id="422066at2759"/>
<gene>
    <name evidence="1" type="ORF">TTRE_0000098701</name>
</gene>
<dbReference type="STRING" id="36087.A0A077Z276"/>
<dbReference type="SUPFAM" id="SSF53383">
    <property type="entry name" value="PLP-dependent transferases"/>
    <property type="match status" value="1"/>
</dbReference>
<organism evidence="1 2">
    <name type="scientific">Trichuris trichiura</name>
    <name type="common">Whipworm</name>
    <name type="synonym">Trichocephalus trichiurus</name>
    <dbReference type="NCBI Taxonomy" id="36087"/>
    <lineage>
        <taxon>Eukaryota</taxon>
        <taxon>Metazoa</taxon>
        <taxon>Ecdysozoa</taxon>
        <taxon>Nematoda</taxon>
        <taxon>Enoplea</taxon>
        <taxon>Dorylaimia</taxon>
        <taxon>Trichinellida</taxon>
        <taxon>Trichuridae</taxon>
        <taxon>Trichuris</taxon>
    </lineage>
</organism>
<dbReference type="InterPro" id="IPR015424">
    <property type="entry name" value="PyrdxlP-dep_Trfase"/>
</dbReference>
<sequence length="115" mass="13242">MSLPKWHPKAQPCWMFLPITVSRESKFTKQHLVDFLESKGVETRPVVVGDLKKQPAAEHFQFLRNGNTPGTEFVDDHSFLIGLHPQLAFKRRSSSEASIERLQSLFQQYLSTKCK</sequence>
<dbReference type="InterPro" id="IPR015422">
    <property type="entry name" value="PyrdxlP-dep_Trfase_small"/>
</dbReference>
<accession>A0A077Z276</accession>